<evidence type="ECO:0000313" key="3">
    <source>
        <dbReference type="Proteomes" id="UP001056336"/>
    </source>
</evidence>
<evidence type="ECO:0000256" key="1">
    <source>
        <dbReference type="SAM" id="Phobius"/>
    </source>
</evidence>
<organism evidence="2 3">
    <name type="scientific">Jatrophihabitans telluris</name>
    <dbReference type="NCBI Taxonomy" id="2038343"/>
    <lineage>
        <taxon>Bacteria</taxon>
        <taxon>Bacillati</taxon>
        <taxon>Actinomycetota</taxon>
        <taxon>Actinomycetes</taxon>
        <taxon>Jatrophihabitantales</taxon>
        <taxon>Jatrophihabitantaceae</taxon>
        <taxon>Jatrophihabitans</taxon>
    </lineage>
</organism>
<feature type="transmembrane region" description="Helical" evidence="1">
    <location>
        <begin position="6"/>
        <end position="26"/>
    </location>
</feature>
<dbReference type="Proteomes" id="UP001056336">
    <property type="component" value="Chromosome"/>
</dbReference>
<keyword evidence="1" id="KW-0472">Membrane</keyword>
<reference evidence="2" key="1">
    <citation type="journal article" date="2018" name="Int. J. Syst. Evol. Microbiol.">
        <title>Jatrophihabitans telluris sp. nov., isolated from sediment soil of lava forest wetlands and the emended description of the genus Jatrophihabitans.</title>
        <authorList>
            <person name="Lee K.C."/>
            <person name="Suh M.K."/>
            <person name="Eom M.K."/>
            <person name="Kim K.K."/>
            <person name="Kim J.S."/>
            <person name="Kim D.S."/>
            <person name="Ko S.H."/>
            <person name="Shin Y.K."/>
            <person name="Lee J.S."/>
        </authorList>
    </citation>
    <scope>NUCLEOTIDE SEQUENCE</scope>
    <source>
        <strain evidence="2">N237</strain>
    </source>
</reference>
<dbReference type="RefSeq" id="WP_249769486.1">
    <property type="nucleotide sequence ID" value="NZ_CP097332.1"/>
</dbReference>
<keyword evidence="1" id="KW-0812">Transmembrane</keyword>
<dbReference type="EMBL" id="CP097332">
    <property type="protein sequence ID" value="UQX87055.1"/>
    <property type="molecule type" value="Genomic_DNA"/>
</dbReference>
<evidence type="ECO:0000313" key="2">
    <source>
        <dbReference type="EMBL" id="UQX87055.1"/>
    </source>
</evidence>
<sequence>MGEPDMVTLKVLVMVAAIVGVDLLLLRQHGRRRLMVDVVGLVLTFRAFHLPFARPS</sequence>
<protein>
    <submittedName>
        <fullName evidence="2">Uncharacterized protein</fullName>
    </submittedName>
</protein>
<accession>A0ABY4QUB3</accession>
<keyword evidence="1" id="KW-1133">Transmembrane helix</keyword>
<proteinExistence type="predicted"/>
<reference evidence="2" key="2">
    <citation type="submission" date="2022-05" db="EMBL/GenBank/DDBJ databases">
        <authorList>
            <person name="Kim J.-S."/>
            <person name="Lee K."/>
            <person name="Suh M."/>
            <person name="Eom M."/>
            <person name="Kim J.-S."/>
            <person name="Kim D.-S."/>
            <person name="Ko S.-H."/>
            <person name="Shin Y."/>
            <person name="Lee J.-S."/>
        </authorList>
    </citation>
    <scope>NUCLEOTIDE SEQUENCE</scope>
    <source>
        <strain evidence="2">N237</strain>
    </source>
</reference>
<gene>
    <name evidence="2" type="ORF">M6D93_12140</name>
</gene>
<name>A0ABY4QUB3_9ACTN</name>
<keyword evidence="3" id="KW-1185">Reference proteome</keyword>